<dbReference type="PANTHER" id="PTHR42786">
    <property type="entry name" value="TRNA/RRNA METHYLTRANSFERASE"/>
    <property type="match status" value="1"/>
</dbReference>
<comment type="similarity">
    <text evidence="1">Belongs to the class IV-like SAM-binding methyltransferase superfamily. RNA methyltransferase TrmH family.</text>
</comment>
<name>A0A081NHL3_9GAMM</name>
<dbReference type="GO" id="GO:0002128">
    <property type="term" value="P:tRNA nucleoside ribose methylation"/>
    <property type="evidence" value="ECO:0007669"/>
    <property type="project" value="TreeGrafter"/>
</dbReference>
<comment type="subunit">
    <text evidence="5">Homodimer.</text>
</comment>
<comment type="catalytic activity">
    <reaction evidence="5">
        <text>uridine(32) in tRNA + S-adenosyl-L-methionine = 2'-O-methyluridine(32) in tRNA + S-adenosyl-L-homocysteine + H(+)</text>
        <dbReference type="Rhea" id="RHEA:42936"/>
        <dbReference type="Rhea" id="RHEA-COMP:10107"/>
        <dbReference type="Rhea" id="RHEA-COMP:10290"/>
        <dbReference type="ChEBI" id="CHEBI:15378"/>
        <dbReference type="ChEBI" id="CHEBI:57856"/>
        <dbReference type="ChEBI" id="CHEBI:59789"/>
        <dbReference type="ChEBI" id="CHEBI:65315"/>
        <dbReference type="ChEBI" id="CHEBI:74478"/>
        <dbReference type="EC" id="2.1.1.200"/>
    </reaction>
</comment>
<feature type="domain" description="tRNA/rRNA methyltransferase SpoU type" evidence="6">
    <location>
        <begin position="5"/>
        <end position="156"/>
    </location>
</feature>
<dbReference type="FunFam" id="3.40.1280.10:FF:000006">
    <property type="entry name" value="Uncharacterized tRNA/rRNA methyltransferase HI_0380"/>
    <property type="match status" value="1"/>
</dbReference>
<dbReference type="Proteomes" id="UP000028073">
    <property type="component" value="Unassembled WGS sequence"/>
</dbReference>
<comment type="function">
    <text evidence="5">Catalyzes the formation of 2'O-methylated cytidine (Cm32) or 2'O-methylated uridine (Um32) at position 32 in tRNA.</text>
</comment>
<dbReference type="eggNOG" id="COG0565">
    <property type="taxonomic scope" value="Bacteria"/>
</dbReference>
<dbReference type="EMBL" id="JOKH01000002">
    <property type="protein sequence ID" value="KEQ17936.1"/>
    <property type="molecule type" value="Genomic_DNA"/>
</dbReference>
<evidence type="ECO:0000256" key="3">
    <source>
        <dbReference type="ARBA" id="ARBA00022679"/>
    </source>
</evidence>
<dbReference type="NCBIfam" id="TIGR00050">
    <property type="entry name" value="rRNA_methyl_1"/>
    <property type="match status" value="1"/>
</dbReference>
<keyword evidence="4 5" id="KW-0949">S-adenosyl-L-methionine</keyword>
<keyword evidence="5" id="KW-0819">tRNA processing</keyword>
<evidence type="ECO:0000256" key="5">
    <source>
        <dbReference type="RuleBase" id="RU362024"/>
    </source>
</evidence>
<dbReference type="PIRSF" id="PIRSF004808">
    <property type="entry name" value="LasT"/>
    <property type="match status" value="1"/>
</dbReference>
<dbReference type="CDD" id="cd18093">
    <property type="entry name" value="SpoU-like_TrmJ"/>
    <property type="match status" value="1"/>
</dbReference>
<keyword evidence="2 5" id="KW-0489">Methyltransferase</keyword>
<dbReference type="RefSeq" id="WP_034834905.1">
    <property type="nucleotide sequence ID" value="NZ_JOKH01000002.1"/>
</dbReference>
<gene>
    <name evidence="5" type="primary">trmJ</name>
    <name evidence="7" type="ORF">GZ78_09960</name>
</gene>
<evidence type="ECO:0000259" key="6">
    <source>
        <dbReference type="Pfam" id="PF00588"/>
    </source>
</evidence>
<dbReference type="GO" id="GO:0106339">
    <property type="term" value="F:tRNA (cytidine(32)-2'-O)-methyltransferase activity"/>
    <property type="evidence" value="ECO:0007669"/>
    <property type="project" value="RHEA"/>
</dbReference>
<dbReference type="GO" id="GO:0005829">
    <property type="term" value="C:cytosol"/>
    <property type="evidence" value="ECO:0007669"/>
    <property type="project" value="TreeGrafter"/>
</dbReference>
<evidence type="ECO:0000256" key="2">
    <source>
        <dbReference type="ARBA" id="ARBA00022603"/>
    </source>
</evidence>
<dbReference type="InterPro" id="IPR004384">
    <property type="entry name" value="RNA_MeTrfase_TrmJ/LasT"/>
</dbReference>
<evidence type="ECO:0000313" key="7">
    <source>
        <dbReference type="EMBL" id="KEQ17936.1"/>
    </source>
</evidence>
<dbReference type="EC" id="2.1.1.200" evidence="5"/>
<evidence type="ECO:0000256" key="1">
    <source>
        <dbReference type="ARBA" id="ARBA00007228"/>
    </source>
</evidence>
<organism evidence="7 8">
    <name type="scientific">Endozoicomonas numazuensis</name>
    <dbReference type="NCBI Taxonomy" id="1137799"/>
    <lineage>
        <taxon>Bacteria</taxon>
        <taxon>Pseudomonadati</taxon>
        <taxon>Pseudomonadota</taxon>
        <taxon>Gammaproteobacteria</taxon>
        <taxon>Oceanospirillales</taxon>
        <taxon>Endozoicomonadaceae</taxon>
        <taxon>Endozoicomonas</taxon>
    </lineage>
</organism>
<dbReference type="GO" id="GO:0003723">
    <property type="term" value="F:RNA binding"/>
    <property type="evidence" value="ECO:0007669"/>
    <property type="project" value="InterPro"/>
</dbReference>
<keyword evidence="3 7" id="KW-0808">Transferase</keyword>
<keyword evidence="8" id="KW-1185">Reference proteome</keyword>
<evidence type="ECO:0000313" key="8">
    <source>
        <dbReference type="Proteomes" id="UP000028073"/>
    </source>
</evidence>
<dbReference type="Pfam" id="PF00588">
    <property type="entry name" value="SpoU_methylase"/>
    <property type="match status" value="1"/>
</dbReference>
<dbReference type="OrthoDB" id="9806346at2"/>
<dbReference type="NCBIfam" id="NF011694">
    <property type="entry name" value="PRK15114.1"/>
    <property type="match status" value="1"/>
</dbReference>
<dbReference type="AlphaFoldDB" id="A0A081NHL3"/>
<sequence>MLSNIRIILINTFHPGNIGSAARAMKTMGLSDLCLVTPQQFPDSNADSMAAGAQDVLAGARVFQTLDEAIADCSMVVGTSARTRNHTFTRPMLTAEDCAEKLVTQASRNPVALVFGQETMGLTNQELEKCHYHVSIDANPEYPVLNVASAIQILCYDIRKAELRKTQAEYSDNEADEYPLARELEYFYEHLEDTLNDIDFIIKQHPGLVMTRLRRLFNRSRPEAKELNMLRGILAAVQKSAVSKQTSSDKDD</sequence>
<keyword evidence="5" id="KW-0963">Cytoplasm</keyword>
<dbReference type="GO" id="GO:0160206">
    <property type="term" value="F:tRNA (cytidine(32)/uridine(32)-2'-O)-methyltransferase activity"/>
    <property type="evidence" value="ECO:0007669"/>
    <property type="project" value="UniProtKB-EC"/>
</dbReference>
<dbReference type="PANTHER" id="PTHR42786:SF2">
    <property type="entry name" value="TRNA (CYTIDINE_URIDINE-2'-O-)-METHYLTRANSFERASE TRMJ"/>
    <property type="match status" value="1"/>
</dbReference>
<dbReference type="InterPro" id="IPR029026">
    <property type="entry name" value="tRNA_m1G_MTases_N"/>
</dbReference>
<dbReference type="InterPro" id="IPR001537">
    <property type="entry name" value="SpoU_MeTrfase"/>
</dbReference>
<dbReference type="InterPro" id="IPR029028">
    <property type="entry name" value="Alpha/beta_knot_MTases"/>
</dbReference>
<accession>A0A081NHL3</accession>
<comment type="catalytic activity">
    <reaction evidence="5">
        <text>cytidine(32) in tRNA + S-adenosyl-L-methionine = 2'-O-methylcytidine(32) in tRNA + S-adenosyl-L-homocysteine + H(+)</text>
        <dbReference type="Rhea" id="RHEA:42932"/>
        <dbReference type="Rhea" id="RHEA-COMP:10288"/>
        <dbReference type="Rhea" id="RHEA-COMP:10289"/>
        <dbReference type="ChEBI" id="CHEBI:15378"/>
        <dbReference type="ChEBI" id="CHEBI:57856"/>
        <dbReference type="ChEBI" id="CHEBI:59789"/>
        <dbReference type="ChEBI" id="CHEBI:74495"/>
        <dbReference type="ChEBI" id="CHEBI:82748"/>
        <dbReference type="EC" id="2.1.1.200"/>
    </reaction>
</comment>
<reference evidence="7 8" key="1">
    <citation type="submission" date="2014-06" db="EMBL/GenBank/DDBJ databases">
        <title>Whole Genome Sequences of Three Symbiotic Endozoicomonas Bacteria.</title>
        <authorList>
            <person name="Neave M.J."/>
            <person name="Apprill A."/>
            <person name="Voolstra C.R."/>
        </authorList>
    </citation>
    <scope>NUCLEOTIDE SEQUENCE [LARGE SCALE GENOMIC DNA]</scope>
    <source>
        <strain evidence="7 8">DSM 25634</strain>
    </source>
</reference>
<dbReference type="Gene3D" id="1.10.8.590">
    <property type="match status" value="1"/>
</dbReference>
<dbReference type="STRING" id="1137799.GZ78_09960"/>
<protein>
    <recommendedName>
        <fullName evidence="5">tRNA (cytidine/uridine-2'-O-)-methyltransferase TrmJ</fullName>
        <ecNumber evidence="5">2.1.1.200</ecNumber>
    </recommendedName>
    <alternativeName>
        <fullName evidence="5">tRNA (cytidine(32)/uridine(32)-2'-O)-methyltransferase</fullName>
    </alternativeName>
    <alternativeName>
        <fullName evidence="5">tRNA Cm32/Um32 methyltransferase</fullName>
    </alternativeName>
</protein>
<comment type="subcellular location">
    <subcellularLocation>
        <location evidence="5">Cytoplasm</location>
    </subcellularLocation>
</comment>
<dbReference type="SUPFAM" id="SSF75217">
    <property type="entry name" value="alpha/beta knot"/>
    <property type="match status" value="1"/>
</dbReference>
<proteinExistence type="inferred from homology"/>
<dbReference type="Gene3D" id="3.40.1280.10">
    <property type="match status" value="1"/>
</dbReference>
<comment type="caution">
    <text evidence="7">The sequence shown here is derived from an EMBL/GenBank/DDBJ whole genome shotgun (WGS) entry which is preliminary data.</text>
</comment>
<evidence type="ECO:0000256" key="4">
    <source>
        <dbReference type="ARBA" id="ARBA00022691"/>
    </source>
</evidence>